<dbReference type="AlphaFoldDB" id="A0A6G5A0N7"/>
<reference evidence="1" key="1">
    <citation type="submission" date="2020-03" db="EMBL/GenBank/DDBJ databases">
        <title>A transcriptome and proteome of the tick Rhipicephalus microplus shaped by the genetic composition of its hosts and developmental stage.</title>
        <authorList>
            <person name="Garcia G.R."/>
            <person name="Ribeiro J.M.C."/>
            <person name="Maruyama S.R."/>
            <person name="Gardinasse L.G."/>
            <person name="Nelson K."/>
            <person name="Ferreira B.R."/>
            <person name="Andrade T.G."/>
            <person name="Santos I.K.F.M."/>
        </authorList>
    </citation>
    <scope>NUCLEOTIDE SEQUENCE</scope>
    <source>
        <strain evidence="1">NSGR</strain>
        <tissue evidence="1">Salivary glands</tissue>
    </source>
</reference>
<sequence length="80" mass="8809">MSNLTHQIKSSAYTLLLVSLRLTGWSHGSTSFFLVCQSPFGAGLEQLLANIALWISIQQHFSFGAVWSDRKSPSITVPTK</sequence>
<proteinExistence type="predicted"/>
<accession>A0A6G5A0N7</accession>
<organism evidence="1">
    <name type="scientific">Rhipicephalus microplus</name>
    <name type="common">Cattle tick</name>
    <name type="synonym">Boophilus microplus</name>
    <dbReference type="NCBI Taxonomy" id="6941"/>
    <lineage>
        <taxon>Eukaryota</taxon>
        <taxon>Metazoa</taxon>
        <taxon>Ecdysozoa</taxon>
        <taxon>Arthropoda</taxon>
        <taxon>Chelicerata</taxon>
        <taxon>Arachnida</taxon>
        <taxon>Acari</taxon>
        <taxon>Parasitiformes</taxon>
        <taxon>Ixodida</taxon>
        <taxon>Ixodoidea</taxon>
        <taxon>Ixodidae</taxon>
        <taxon>Rhipicephalinae</taxon>
        <taxon>Rhipicephalus</taxon>
        <taxon>Boophilus</taxon>
    </lineage>
</organism>
<protein>
    <submittedName>
        <fullName evidence="1">Putative secreted protein</fullName>
    </submittedName>
</protein>
<dbReference type="EMBL" id="GIKN01002066">
    <property type="protein sequence ID" value="NIE44339.1"/>
    <property type="molecule type" value="Transcribed_RNA"/>
</dbReference>
<name>A0A6G5A0N7_RHIMP</name>
<evidence type="ECO:0000313" key="1">
    <source>
        <dbReference type="EMBL" id="NIE44339.1"/>
    </source>
</evidence>